<dbReference type="AlphaFoldDB" id="A0A315ZLI3"/>
<proteinExistence type="predicted"/>
<dbReference type="EMBL" id="QGDO01000010">
    <property type="protein sequence ID" value="PWJ35034.1"/>
    <property type="molecule type" value="Genomic_DNA"/>
</dbReference>
<comment type="caution">
    <text evidence="1">The sequence shown here is derived from an EMBL/GenBank/DDBJ whole genome shotgun (WGS) entry which is preliminary data.</text>
</comment>
<protein>
    <submittedName>
        <fullName evidence="1">Uncharacterized protein</fullName>
    </submittedName>
</protein>
<keyword evidence="2" id="KW-1185">Reference proteome</keyword>
<accession>A0A315ZLI3</accession>
<evidence type="ECO:0000313" key="1">
    <source>
        <dbReference type="EMBL" id="PWJ35034.1"/>
    </source>
</evidence>
<gene>
    <name evidence="1" type="ORF">BC781_11075</name>
</gene>
<evidence type="ECO:0000313" key="2">
    <source>
        <dbReference type="Proteomes" id="UP000245535"/>
    </source>
</evidence>
<reference evidence="1 2" key="1">
    <citation type="submission" date="2018-03" db="EMBL/GenBank/DDBJ databases">
        <title>Genomic Encyclopedia of Archaeal and Bacterial Type Strains, Phase II (KMG-II): from individual species to whole genera.</title>
        <authorList>
            <person name="Goeker M."/>
        </authorList>
    </citation>
    <scope>NUCLEOTIDE SEQUENCE [LARGE SCALE GENOMIC DNA]</scope>
    <source>
        <strain evidence="1 2">DSM 28229</strain>
    </source>
</reference>
<organism evidence="1 2">
    <name type="scientific">Sediminitomix flava</name>
    <dbReference type="NCBI Taxonomy" id="379075"/>
    <lineage>
        <taxon>Bacteria</taxon>
        <taxon>Pseudomonadati</taxon>
        <taxon>Bacteroidota</taxon>
        <taxon>Cytophagia</taxon>
        <taxon>Cytophagales</taxon>
        <taxon>Flammeovirgaceae</taxon>
        <taxon>Sediminitomix</taxon>
    </lineage>
</organism>
<sequence>MIIGIIFFGLLGSDSTQTVFVHQTPYHTCLSFIDAIENKEKELFYQVIDHKRLYFNLNKQFNFDKKQSSSYDDIHGLFFFFYAPWKQSPRTSNKKIVENNIYCFLSMNIDKQANTFICNVSWRKSCSSTNKNILLKIEESTNGYKVIDADVSNFLRDLQ</sequence>
<name>A0A315ZLI3_SEDFL</name>
<dbReference type="Proteomes" id="UP000245535">
    <property type="component" value="Unassembled WGS sequence"/>
</dbReference>